<accession>A0AC61L283</accession>
<gene>
    <name evidence="1" type="ORF">C4B59_09510</name>
</gene>
<dbReference type="Proteomes" id="UP000248329">
    <property type="component" value="Unassembled WGS sequence"/>
</dbReference>
<evidence type="ECO:0000313" key="2">
    <source>
        <dbReference type="Proteomes" id="UP000248329"/>
    </source>
</evidence>
<name>A0AC61L283_9EURY</name>
<evidence type="ECO:0000313" key="1">
    <source>
        <dbReference type="EMBL" id="PXF60429.1"/>
    </source>
</evidence>
<reference evidence="1" key="1">
    <citation type="submission" date="2018-01" db="EMBL/GenBank/DDBJ databases">
        <authorList>
            <person name="Krukenberg V."/>
        </authorList>
    </citation>
    <scope>NUCLEOTIDE SEQUENCE</scope>
    <source>
        <strain evidence="1">E20ANME2</strain>
    </source>
</reference>
<comment type="caution">
    <text evidence="1">The sequence shown here is derived from an EMBL/GenBank/DDBJ whole genome shotgun (WGS) entry which is preliminary data.</text>
</comment>
<dbReference type="EMBL" id="PQXF01000017">
    <property type="protein sequence ID" value="PXF60429.1"/>
    <property type="molecule type" value="Genomic_DNA"/>
</dbReference>
<organism evidence="1 2">
    <name type="scientific">Candidatus Methanogaster sp</name>
    <dbReference type="NCBI Taxonomy" id="3386292"/>
    <lineage>
        <taxon>Archaea</taxon>
        <taxon>Methanobacteriati</taxon>
        <taxon>Methanobacteriota</taxon>
        <taxon>Stenosarchaea group</taxon>
        <taxon>Methanomicrobia</taxon>
        <taxon>Methanosarcinales</taxon>
        <taxon>ANME-2 cluster</taxon>
        <taxon>Candidatus Methanogasteraceae</taxon>
        <taxon>Candidatus Methanogaster</taxon>
    </lineage>
</organism>
<sequence>MDIKQITWRNNMKTRMIMFALLATLVMLPAALADYPMFGLDPGRTADAPGYAPVTDNLIWSTDVSSIGNGYIGGGASVADGCVYVSNWLSMTLDPTNLGLHCMDEYNGSIIWNNSLGGNGSVSTPAVAGDRVFVGSYDGDLYCVNTTSGDTIWNINVEPAPAWWGLASSPLIHNGMVYVVSFSDGVMHAIDFDGVEQWNYSASSSSNNYMSVATDGSKLFFGGGNAMNCIDIATQSEEWTFSGLGHQVTTTPAACDGVVYFATGKNEKKLYAVDIATGNEVWNGSLYGSLSSPAVSDGKIYIGDKDKRINCIYASNGTTLWNQTIGGPCLSSPVVANGMVYTTANYGQGTIYGFDAGDGALKWSYDTGNWNMAQPSVSDGTLFVGSDTGYLYAFSNMVWDGEVDITSGTVNVTADNSGVEYTISSTCAMYALIKSAEAAGFNYSINDSWYDTYGSLYFDMINDRPASGWDGWNYWVNYPDEPSPLVGADSYELNYGDIVSWYWSSYSTGTGTNPSNSDMLIQASVCGHELPNVVWNGSIDLTPGKVNVTVDDSGEEYTISSTCAMYATIKSAEAGGFNYSTSDDWYDDWGGLRFTMINDRHESGNTGWLYRVNYPDGSQPPSPNLCELEDGDLVTWYWGENMGATPEDSDMLIRIEVTITERGDLNHDGIITPADAVIALQIVARGEWLEAADMNCDGVVTSIDALMILQSGISG</sequence>
<proteinExistence type="predicted"/>
<protein>
    <submittedName>
        <fullName evidence="1">Uncharacterized protein</fullName>
    </submittedName>
</protein>